<gene>
    <name evidence="2" type="ORF">RDWZM_003328</name>
</gene>
<feature type="compositionally biased region" description="Low complexity" evidence="1">
    <location>
        <begin position="16"/>
        <end position="25"/>
    </location>
</feature>
<reference evidence="2" key="1">
    <citation type="submission" date="2022-12" db="EMBL/GenBank/DDBJ databases">
        <title>Genome assemblies of Blomia tropicalis.</title>
        <authorList>
            <person name="Cui Y."/>
        </authorList>
    </citation>
    <scope>NUCLEOTIDE SEQUENCE</scope>
    <source>
        <tissue evidence="2">Adult mites</tissue>
    </source>
</reference>
<organism evidence="2 3">
    <name type="scientific">Blomia tropicalis</name>
    <name type="common">Mite</name>
    <dbReference type="NCBI Taxonomy" id="40697"/>
    <lineage>
        <taxon>Eukaryota</taxon>
        <taxon>Metazoa</taxon>
        <taxon>Ecdysozoa</taxon>
        <taxon>Arthropoda</taxon>
        <taxon>Chelicerata</taxon>
        <taxon>Arachnida</taxon>
        <taxon>Acari</taxon>
        <taxon>Acariformes</taxon>
        <taxon>Sarcoptiformes</taxon>
        <taxon>Astigmata</taxon>
        <taxon>Glycyphagoidea</taxon>
        <taxon>Echimyopodidae</taxon>
        <taxon>Blomia</taxon>
    </lineage>
</organism>
<feature type="compositionally biased region" description="Polar residues" evidence="1">
    <location>
        <begin position="1"/>
        <end position="15"/>
    </location>
</feature>
<proteinExistence type="predicted"/>
<dbReference type="AlphaFoldDB" id="A0A9Q0RQR5"/>
<sequence>MTTISSKSHGEPNQGSDKSSSASSSLNRINCVVSIIADDDSDADTLEECSPSCPDRPEPPKSIYIGPVVQSRAPTIRHIASTSSVCTLDNENRSTLSYGMSHQGHSGTQLNGTGTGRTTKTLGGRPYCGSTSGSNAGCVPILLSVPSAGPPRRRHSWICG</sequence>
<evidence type="ECO:0000256" key="1">
    <source>
        <dbReference type="SAM" id="MobiDB-lite"/>
    </source>
</evidence>
<protein>
    <submittedName>
        <fullName evidence="2">Uncharacterized protein</fullName>
    </submittedName>
</protein>
<keyword evidence="3" id="KW-1185">Reference proteome</keyword>
<comment type="caution">
    <text evidence="2">The sequence shown here is derived from an EMBL/GenBank/DDBJ whole genome shotgun (WGS) entry which is preliminary data.</text>
</comment>
<feature type="region of interest" description="Disordered" evidence="1">
    <location>
        <begin position="1"/>
        <end position="25"/>
    </location>
</feature>
<evidence type="ECO:0000313" key="2">
    <source>
        <dbReference type="EMBL" id="KAJ6224783.1"/>
    </source>
</evidence>
<evidence type="ECO:0000313" key="3">
    <source>
        <dbReference type="Proteomes" id="UP001142055"/>
    </source>
</evidence>
<dbReference type="EMBL" id="JAPWDV010000001">
    <property type="protein sequence ID" value="KAJ6224783.1"/>
    <property type="molecule type" value="Genomic_DNA"/>
</dbReference>
<dbReference type="Proteomes" id="UP001142055">
    <property type="component" value="Chromosome 1"/>
</dbReference>
<accession>A0A9Q0RQR5</accession>
<name>A0A9Q0RQR5_BLOTA</name>